<accession>A0A7U2F907</accession>
<dbReference type="VEuPathDB" id="FungiDB:JI435_416080"/>
<gene>
    <name evidence="1" type="ORF">JI435_416080</name>
</gene>
<dbReference type="Proteomes" id="UP000663193">
    <property type="component" value="Chromosome 11"/>
</dbReference>
<organism evidence="1 2">
    <name type="scientific">Phaeosphaeria nodorum (strain SN15 / ATCC MYA-4574 / FGSC 10173)</name>
    <name type="common">Glume blotch fungus</name>
    <name type="synonym">Parastagonospora nodorum</name>
    <dbReference type="NCBI Taxonomy" id="321614"/>
    <lineage>
        <taxon>Eukaryota</taxon>
        <taxon>Fungi</taxon>
        <taxon>Dikarya</taxon>
        <taxon>Ascomycota</taxon>
        <taxon>Pezizomycotina</taxon>
        <taxon>Dothideomycetes</taxon>
        <taxon>Pleosporomycetidae</taxon>
        <taxon>Pleosporales</taxon>
        <taxon>Pleosporineae</taxon>
        <taxon>Phaeosphaeriaceae</taxon>
        <taxon>Parastagonospora</taxon>
    </lineage>
</organism>
<evidence type="ECO:0000313" key="1">
    <source>
        <dbReference type="EMBL" id="QRD00975.1"/>
    </source>
</evidence>
<dbReference type="EMBL" id="CP069033">
    <property type="protein sequence ID" value="QRD00975.1"/>
    <property type="molecule type" value="Genomic_DNA"/>
</dbReference>
<protein>
    <submittedName>
        <fullName evidence="1">Uncharacterized protein</fullName>
    </submittedName>
</protein>
<reference evidence="2" key="1">
    <citation type="journal article" date="2021" name="BMC Genomics">
        <title>Chromosome-level genome assembly and manually-curated proteome of model necrotroph Parastagonospora nodorum Sn15 reveals a genome-wide trove of candidate effector homologs, and redundancy of virulence-related functions within an accessory chromosome.</title>
        <authorList>
            <person name="Bertazzoni S."/>
            <person name="Jones D.A.B."/>
            <person name="Phan H.T."/>
            <person name="Tan K.-C."/>
            <person name="Hane J.K."/>
        </authorList>
    </citation>
    <scope>NUCLEOTIDE SEQUENCE [LARGE SCALE GENOMIC DNA]</scope>
    <source>
        <strain evidence="2">SN15 / ATCC MYA-4574 / FGSC 10173)</strain>
    </source>
</reference>
<evidence type="ECO:0000313" key="2">
    <source>
        <dbReference type="Proteomes" id="UP000663193"/>
    </source>
</evidence>
<keyword evidence="2" id="KW-1185">Reference proteome</keyword>
<dbReference type="AlphaFoldDB" id="A0A7U2F907"/>
<name>A0A7U2F907_PHANO</name>
<proteinExistence type="predicted"/>
<sequence>MERDRQRQMRREACRNEVKGTVGRVCILYLEGARRWRHTMPCSCPTVGELVPPGEAAGSWVRRRQEAQADDA</sequence>